<dbReference type="EMBL" id="LHZR01000105">
    <property type="protein sequence ID" value="KXV48195.1"/>
    <property type="molecule type" value="Genomic_DNA"/>
</dbReference>
<proteinExistence type="predicted"/>
<organism evidence="1 2">
    <name type="scientific">Gluconobacter albidus</name>
    <dbReference type="NCBI Taxonomy" id="318683"/>
    <lineage>
        <taxon>Bacteria</taxon>
        <taxon>Pseudomonadati</taxon>
        <taxon>Pseudomonadota</taxon>
        <taxon>Alphaproteobacteria</taxon>
        <taxon>Acetobacterales</taxon>
        <taxon>Acetobacteraceae</taxon>
        <taxon>Gluconobacter</taxon>
    </lineage>
</organism>
<gene>
    <name evidence="1" type="ORF">AD945_08285</name>
</gene>
<comment type="caution">
    <text evidence="1">The sequence shown here is derived from an EMBL/GenBank/DDBJ whole genome shotgun (WGS) entry which is preliminary data.</text>
</comment>
<dbReference type="RefSeq" id="WP_062107952.1">
    <property type="nucleotide sequence ID" value="NZ_LHZR01000105.1"/>
</dbReference>
<evidence type="ECO:0000313" key="1">
    <source>
        <dbReference type="EMBL" id="KXV48195.1"/>
    </source>
</evidence>
<dbReference type="Proteomes" id="UP000075636">
    <property type="component" value="Unassembled WGS sequence"/>
</dbReference>
<dbReference type="PANTHER" id="PTHR33986">
    <property type="entry name" value="OS02G0535700 PROTEIN"/>
    <property type="match status" value="1"/>
</dbReference>
<name>A0A149TJ15_9PROT</name>
<reference evidence="1 2" key="1">
    <citation type="submission" date="2015-06" db="EMBL/GenBank/DDBJ databases">
        <title>Improved classification and identification of acetic acid bacteria using matrix-assisted laser desorption/ionization time-of-flight mass spectrometry; Gluconobacter nephelii and Gluconobacter uchimurae are later heterotypic synonyms of Gluconobacter japonicus and Gluconobacter oxydans, respectively.</title>
        <authorList>
            <person name="Li L."/>
            <person name="Cleenwerck I."/>
            <person name="De Vuyst L."/>
            <person name="Vandamme P."/>
        </authorList>
    </citation>
    <scope>NUCLEOTIDE SEQUENCE [LARGE SCALE GENOMIC DNA]</scope>
    <source>
        <strain evidence="1 2">LMG 1768</strain>
    </source>
</reference>
<accession>A0A149TJ15</accession>
<dbReference type="AlphaFoldDB" id="A0A149TJ15"/>
<sequence length="310" mass="34128">MKAIIIAEDFAGMRAQGAGLAEKAGLEWDFRPVRIQPFWSRFPARYWPFPLKRVDPIRIPEDTCLIICIGGTGGVLGRAVARREGLPVVQIQNPRMPPRKFDLVIANTHDGITGPNVLISRNALHPVTQQKLDLARTRWEGRLKQDTRPLLSVLIGGANGRFTLGAAEADQIAEGIIAFTRRNTMQAVLTPSRRTDPAAVAIFRKRLEPHGIAILTGSGDENPYMGMLACADMIAVTTDSVSMISEAVATSAPVLIFPLPGRSSRISRFVKTLEDAGRVKLFDPEQAPWDVAPLDDTPLVAREMRRRLKL</sequence>
<protein>
    <recommendedName>
        <fullName evidence="3">Nucleoside-diphosphate sugar epimerase</fullName>
    </recommendedName>
</protein>
<dbReference type="InterPro" id="IPR009367">
    <property type="entry name" value="Elm1-like"/>
</dbReference>
<dbReference type="PATRIC" id="fig|318683.6.peg.493"/>
<dbReference type="OrthoDB" id="272235at2"/>
<dbReference type="PANTHER" id="PTHR33986:SF15">
    <property type="entry name" value="MITOCHONDRIAL FISSION PROTEIN ELM1"/>
    <property type="match status" value="1"/>
</dbReference>
<dbReference type="STRING" id="318683.A0U94_06460"/>
<dbReference type="Pfam" id="PF06258">
    <property type="entry name" value="Mito_fiss_Elm1"/>
    <property type="match status" value="1"/>
</dbReference>
<evidence type="ECO:0000313" key="2">
    <source>
        <dbReference type="Proteomes" id="UP000075636"/>
    </source>
</evidence>
<dbReference type="SUPFAM" id="SSF53756">
    <property type="entry name" value="UDP-Glycosyltransferase/glycogen phosphorylase"/>
    <property type="match status" value="1"/>
</dbReference>
<evidence type="ECO:0008006" key="3">
    <source>
        <dbReference type="Google" id="ProtNLM"/>
    </source>
</evidence>